<sequence length="148" mass="17373">MNTSFENVPIIRIPGKNSGKKMKQFMSLIEEKYQTKFSSYSDFQRWSVDNLAEFWAEFWDHVGVIYSRKYDKVIDLNVPMDEGPEWFPGALLNYAENLMKYRDDRTVLIIAGEDKETRKVTFKQMYEHVQLYASAFRKAGVTKGDFVA</sequence>
<dbReference type="PANTHER" id="PTHR42921">
    <property type="entry name" value="ACETOACETYL-COA SYNTHETASE"/>
    <property type="match status" value="1"/>
</dbReference>
<dbReference type="InterPro" id="IPR042099">
    <property type="entry name" value="ANL_N_sf"/>
</dbReference>
<dbReference type="Gene3D" id="3.40.50.12780">
    <property type="entry name" value="N-terminal domain of ligase-like"/>
    <property type="match status" value="1"/>
</dbReference>
<feature type="non-terminal residue" evidence="2">
    <location>
        <position position="148"/>
    </location>
</feature>
<evidence type="ECO:0000313" key="2">
    <source>
        <dbReference type="EMBL" id="KAG8174025.1"/>
    </source>
</evidence>
<feature type="domain" description="Acetyl-coenzyme A synthetase N-terminal" evidence="1">
    <location>
        <begin position="40"/>
        <end position="97"/>
    </location>
</feature>
<dbReference type="AlphaFoldDB" id="A0AAV6TQ73"/>
<dbReference type="InterPro" id="IPR032387">
    <property type="entry name" value="ACAS_N"/>
</dbReference>
<reference evidence="2 3" key="1">
    <citation type="journal article" date="2022" name="Nat. Ecol. Evol.">
        <title>A masculinizing supergene underlies an exaggerated male reproductive morph in a spider.</title>
        <authorList>
            <person name="Hendrickx F."/>
            <person name="De Corte Z."/>
            <person name="Sonet G."/>
            <person name="Van Belleghem S.M."/>
            <person name="Kostlbacher S."/>
            <person name="Vangestel C."/>
        </authorList>
    </citation>
    <scope>NUCLEOTIDE SEQUENCE [LARGE SCALE GENOMIC DNA]</scope>
    <source>
        <strain evidence="2">W744_W776</strain>
    </source>
</reference>
<dbReference type="GO" id="GO:0030729">
    <property type="term" value="F:acetoacetate-CoA ligase activity"/>
    <property type="evidence" value="ECO:0007669"/>
    <property type="project" value="TreeGrafter"/>
</dbReference>
<dbReference type="EMBL" id="JAFNEN010001351">
    <property type="protein sequence ID" value="KAG8174025.1"/>
    <property type="molecule type" value="Genomic_DNA"/>
</dbReference>
<name>A0AAV6TQ73_9ARAC</name>
<dbReference type="SUPFAM" id="SSF56801">
    <property type="entry name" value="Acetyl-CoA synthetase-like"/>
    <property type="match status" value="1"/>
</dbReference>
<accession>A0AAV6TQ73</accession>
<dbReference type="Proteomes" id="UP000827092">
    <property type="component" value="Unassembled WGS sequence"/>
</dbReference>
<protein>
    <recommendedName>
        <fullName evidence="1">Acetyl-coenzyme A synthetase N-terminal domain-containing protein</fullName>
    </recommendedName>
</protein>
<dbReference type="Pfam" id="PF16177">
    <property type="entry name" value="ACAS_N"/>
    <property type="match status" value="1"/>
</dbReference>
<comment type="caution">
    <text evidence="2">The sequence shown here is derived from an EMBL/GenBank/DDBJ whole genome shotgun (WGS) entry which is preliminary data.</text>
</comment>
<keyword evidence="3" id="KW-1185">Reference proteome</keyword>
<proteinExistence type="predicted"/>
<evidence type="ECO:0000313" key="3">
    <source>
        <dbReference type="Proteomes" id="UP000827092"/>
    </source>
</evidence>
<dbReference type="PANTHER" id="PTHR42921:SF1">
    <property type="entry name" value="ACETOACETYL-COA SYNTHETASE"/>
    <property type="match status" value="1"/>
</dbReference>
<gene>
    <name evidence="2" type="ORF">JTE90_004490</name>
</gene>
<evidence type="ECO:0000259" key="1">
    <source>
        <dbReference type="Pfam" id="PF16177"/>
    </source>
</evidence>
<organism evidence="2 3">
    <name type="scientific">Oedothorax gibbosus</name>
    <dbReference type="NCBI Taxonomy" id="931172"/>
    <lineage>
        <taxon>Eukaryota</taxon>
        <taxon>Metazoa</taxon>
        <taxon>Ecdysozoa</taxon>
        <taxon>Arthropoda</taxon>
        <taxon>Chelicerata</taxon>
        <taxon>Arachnida</taxon>
        <taxon>Araneae</taxon>
        <taxon>Araneomorphae</taxon>
        <taxon>Entelegynae</taxon>
        <taxon>Araneoidea</taxon>
        <taxon>Linyphiidae</taxon>
        <taxon>Erigoninae</taxon>
        <taxon>Oedothorax</taxon>
    </lineage>
</organism>